<feature type="transmembrane region" description="Helical" evidence="1">
    <location>
        <begin position="12"/>
        <end position="32"/>
    </location>
</feature>
<evidence type="ECO:0000313" key="3">
    <source>
        <dbReference type="Proteomes" id="UP000587942"/>
    </source>
</evidence>
<dbReference type="RefSeq" id="WP_167834184.1">
    <property type="nucleotide sequence ID" value="NZ_JAAVUM010000020.1"/>
</dbReference>
<evidence type="ECO:0000256" key="1">
    <source>
        <dbReference type="SAM" id="Phobius"/>
    </source>
</evidence>
<reference evidence="2 3" key="1">
    <citation type="submission" date="2020-03" db="EMBL/GenBank/DDBJ databases">
        <authorList>
            <person name="Sun Q."/>
        </authorList>
    </citation>
    <scope>NUCLEOTIDE SEQUENCE [LARGE SCALE GENOMIC DNA]</scope>
    <source>
        <strain evidence="2 3">KACC 21451</strain>
    </source>
</reference>
<organism evidence="2 3">
    <name type="scientific">Mesobacillus selenatarsenatis</name>
    <dbReference type="NCBI Taxonomy" id="388741"/>
    <lineage>
        <taxon>Bacteria</taxon>
        <taxon>Bacillati</taxon>
        <taxon>Bacillota</taxon>
        <taxon>Bacilli</taxon>
        <taxon>Bacillales</taxon>
        <taxon>Bacillaceae</taxon>
        <taxon>Mesobacillus</taxon>
    </lineage>
</organism>
<feature type="transmembrane region" description="Helical" evidence="1">
    <location>
        <begin position="38"/>
        <end position="53"/>
    </location>
</feature>
<keyword evidence="1" id="KW-0472">Membrane</keyword>
<name>A0A846TZL8_9BACI</name>
<comment type="caution">
    <text evidence="2">The sequence shown here is derived from an EMBL/GenBank/DDBJ whole genome shotgun (WGS) entry which is preliminary data.</text>
</comment>
<proteinExistence type="predicted"/>
<gene>
    <name evidence="2" type="ORF">GWK17_20435</name>
</gene>
<keyword evidence="1" id="KW-1133">Transmembrane helix</keyword>
<sequence>MQSAIKFKPEYITILLIAVVSVVLVLTFFTGQTSLKEVLTYSLIIILLSFLTKDIKERFATDNRAYKYIVLVFLFAYLSLF</sequence>
<dbReference type="EMBL" id="JAAVUM010000020">
    <property type="protein sequence ID" value="NKE07821.1"/>
    <property type="molecule type" value="Genomic_DNA"/>
</dbReference>
<dbReference type="AlphaFoldDB" id="A0A846TZL8"/>
<feature type="transmembrane region" description="Helical" evidence="1">
    <location>
        <begin position="65"/>
        <end position="80"/>
    </location>
</feature>
<protein>
    <submittedName>
        <fullName evidence="2">Uncharacterized protein</fullName>
    </submittedName>
</protein>
<dbReference type="Proteomes" id="UP000587942">
    <property type="component" value="Unassembled WGS sequence"/>
</dbReference>
<keyword evidence="1" id="KW-0812">Transmembrane</keyword>
<evidence type="ECO:0000313" key="2">
    <source>
        <dbReference type="EMBL" id="NKE07821.1"/>
    </source>
</evidence>
<accession>A0A846TZL8</accession>